<keyword evidence="5 9" id="KW-0442">Lipid degradation</keyword>
<dbReference type="Gene3D" id="3.30.870.10">
    <property type="entry name" value="Endonuclease Chain A"/>
    <property type="match status" value="3"/>
</dbReference>
<keyword evidence="14" id="KW-1185">Reference proteome</keyword>
<evidence type="ECO:0000256" key="1">
    <source>
        <dbReference type="ARBA" id="ARBA00000798"/>
    </source>
</evidence>
<dbReference type="GO" id="GO:0004630">
    <property type="term" value="F:phospholipase D activity"/>
    <property type="evidence" value="ECO:0007669"/>
    <property type="project" value="UniProtKB-UniRule"/>
</dbReference>
<dbReference type="GO" id="GO:0012505">
    <property type="term" value="C:endomembrane system"/>
    <property type="evidence" value="ECO:0007669"/>
    <property type="project" value="UniProtKB-SubCell"/>
</dbReference>
<dbReference type="PROSITE" id="PS50035">
    <property type="entry name" value="PLD"/>
    <property type="match status" value="2"/>
</dbReference>
<dbReference type="InterPro" id="IPR016555">
    <property type="entry name" value="PLipase_D_euk"/>
</dbReference>
<feature type="domain" description="PLD phosphodiesterase" evidence="11">
    <location>
        <begin position="496"/>
        <end position="523"/>
    </location>
</feature>
<gene>
    <name evidence="13" type="ORF">GEV33_005286</name>
</gene>
<dbReference type="InterPro" id="IPR036871">
    <property type="entry name" value="PX_dom_sf"/>
</dbReference>
<dbReference type="EMBL" id="JABDTM020019352">
    <property type="protein sequence ID" value="KAH0817507.1"/>
    <property type="molecule type" value="Genomic_DNA"/>
</dbReference>
<dbReference type="SMART" id="SM00155">
    <property type="entry name" value="PLDc"/>
    <property type="match status" value="2"/>
</dbReference>
<keyword evidence="3" id="KW-0677">Repeat</keyword>
<dbReference type="InterPro" id="IPR025202">
    <property type="entry name" value="PLD-like_dom"/>
</dbReference>
<proteinExistence type="inferred from homology"/>
<evidence type="ECO:0000256" key="4">
    <source>
        <dbReference type="ARBA" id="ARBA00022801"/>
    </source>
</evidence>
<feature type="domain" description="PLD phosphodiesterase" evidence="11">
    <location>
        <begin position="926"/>
        <end position="953"/>
    </location>
</feature>
<dbReference type="Pfam" id="PF00614">
    <property type="entry name" value="PLDc"/>
    <property type="match status" value="1"/>
</dbReference>
<keyword evidence="6" id="KW-0443">Lipid metabolism</keyword>
<dbReference type="SUPFAM" id="SSF56024">
    <property type="entry name" value="Phospholipase D/nuclease"/>
    <property type="match status" value="2"/>
</dbReference>
<dbReference type="Pfam" id="PF13091">
    <property type="entry name" value="PLDc_2"/>
    <property type="match status" value="1"/>
</dbReference>
<dbReference type="FunFam" id="3.30.870.10:FF:000011">
    <property type="entry name" value="Phospholipase"/>
    <property type="match status" value="1"/>
</dbReference>
<dbReference type="CDD" id="cd06895">
    <property type="entry name" value="PX_PLD"/>
    <property type="match status" value="1"/>
</dbReference>
<evidence type="ECO:0000256" key="3">
    <source>
        <dbReference type="ARBA" id="ARBA00022737"/>
    </source>
</evidence>
<feature type="region of interest" description="Disordered" evidence="10">
    <location>
        <begin position="160"/>
        <end position="180"/>
    </location>
</feature>
<dbReference type="GO" id="GO:0035556">
    <property type="term" value="P:intracellular signal transduction"/>
    <property type="evidence" value="ECO:0007669"/>
    <property type="project" value="InterPro"/>
</dbReference>
<dbReference type="GO" id="GO:0009395">
    <property type="term" value="P:phospholipid catabolic process"/>
    <property type="evidence" value="ECO:0007669"/>
    <property type="project" value="TreeGrafter"/>
</dbReference>
<evidence type="ECO:0000259" key="12">
    <source>
        <dbReference type="PROSITE" id="PS50195"/>
    </source>
</evidence>
<dbReference type="AlphaFoldDB" id="A0A8J6LF03"/>
<evidence type="ECO:0000256" key="8">
    <source>
        <dbReference type="ARBA" id="ARBA00037868"/>
    </source>
</evidence>
<dbReference type="InterPro" id="IPR001683">
    <property type="entry name" value="PX_dom"/>
</dbReference>
<comment type="similarity">
    <text evidence="2 9">Belongs to the phospholipase D family.</text>
</comment>
<dbReference type="Gene3D" id="3.30.1520.10">
    <property type="entry name" value="Phox-like domain"/>
    <property type="match status" value="1"/>
</dbReference>
<dbReference type="EC" id="3.1.4.4" evidence="9"/>
<evidence type="ECO:0000256" key="9">
    <source>
        <dbReference type="PIRNR" id="PIRNR009376"/>
    </source>
</evidence>
<dbReference type="PROSITE" id="PS50195">
    <property type="entry name" value="PX"/>
    <property type="match status" value="1"/>
</dbReference>
<dbReference type="PANTHER" id="PTHR18896:SF76">
    <property type="entry name" value="PHOSPHOLIPASE"/>
    <property type="match status" value="1"/>
</dbReference>
<dbReference type="Proteomes" id="UP000719412">
    <property type="component" value="Unassembled WGS sequence"/>
</dbReference>
<protein>
    <recommendedName>
        <fullName evidence="9">Phospholipase</fullName>
        <ecNumber evidence="9">3.1.4.4</ecNumber>
    </recommendedName>
</protein>
<dbReference type="CDD" id="cd01254">
    <property type="entry name" value="PH_PLD"/>
    <property type="match status" value="1"/>
</dbReference>
<dbReference type="Gene3D" id="2.30.29.30">
    <property type="entry name" value="Pleckstrin-homology domain (PH domain)/Phosphotyrosine-binding domain (PTB)"/>
    <property type="match status" value="1"/>
</dbReference>
<evidence type="ECO:0000256" key="7">
    <source>
        <dbReference type="ARBA" id="ARBA00023288"/>
    </source>
</evidence>
<dbReference type="FunFam" id="3.30.870.10:FF:000048">
    <property type="entry name" value="Phospholipase"/>
    <property type="match status" value="1"/>
</dbReference>
<evidence type="ECO:0000256" key="2">
    <source>
        <dbReference type="ARBA" id="ARBA00008664"/>
    </source>
</evidence>
<sequence>MSTINIVRMEEEEGECNNEVSLTRPSLGGSEYDDELGVPESLIIVDVGDGPVVIERSDEEVEDEGDGLVFQTIHKPPVKFKSFKRNVFIPSVDVVAAITDYERNLTTHMINPNLYTISLTHGSFTWQIKKRYKQIQNLHQQLVLFRAGLNIPFPSKTHKRKRKSFKMSMPKSGRGKRKAALPRFPKKPEILVPYDKLGDRIKQLESYLNNLLSINIYRNHPTTIEFLEVSHLSFVQGLGAKGKEGMIKKRTGSTQPGQAGCNCCGLIRCLFCIRCQHLCNDILCARWVERWFFIKDTCFGYVNPEDGIIKCVILFDQGFEVSSGLYSIGLQTGFQIITLFRQIAFKCWTRRKSREWVEALKDMAAGPARDFVQPNHHRSFAPLRTTIPACWFVDGAGYMSAVADAIENAKEEIFITDWWLSPEIHMKRPAICGEHWRLDKLLQRKAESGVKIFVLLYKELEVALGLNSYYSKQKLAQLSDNIKVLRHPDHARVGVFLWAHHEKIVVVDQSYAFVGGIDLCYGRWDDAKHRLTDLGSITPTIDPSTLKKKTSSVPGGDAFYPIPIPLYKQTPIPAVEEPDTCPAELPSSPLPQLEPGDSLLMPPLNEKMKCNTPNMERKNVIDTIKNTVKSKGKDLINLVYTPHEDSVEEKESIPEKENQTPEEILESLNGSSKLWVGKDYVNFIVKDFNNLDSPFDDFIDRVTTPRMPWHDVGVCVQGAAARDVSRHFIQRWNATKLEKAKSNKTYPFLLPKSYEEFKTLPVVFPNEVNNVSCQVLRSVSTWSCGFLEPDTVEQSIHEAYIDTINKAQHYIYIENQFFISLPYNNPNTKNQIAEALYKRIIRAFRAKEVFRVFVVMPLLPGFEGEVGGPTGTSLHAITHWNYASISQGKDSIIGRLQEHGIENPSDYISFYGLRTHSTLNNEPITELIYVHSKLMIVDDKIVICGSANINDRSLIGKRDSEIAVLIEDEAFDDGVMNGESFPCGKFAGSLRKYLFKEHLGLLGKEHEMIDFDITDPISDYFYKEVWYKTASLNTEFYEKVFHCIPTDKVETFADLKKNQDEKPLYINEISRAEKMLESIQGHLVLLPLNFLCQENLTPAANSVEGMMPTSLWT</sequence>
<dbReference type="FunFam" id="2.30.29.30:FF:000351">
    <property type="entry name" value="Phospholipase"/>
    <property type="match status" value="1"/>
</dbReference>
<dbReference type="InterPro" id="IPR015679">
    <property type="entry name" value="PLipase_D_fam"/>
</dbReference>
<keyword evidence="7" id="KW-0449">Lipoprotein</keyword>
<dbReference type="GO" id="GO:0006654">
    <property type="term" value="P:phosphatidic acid biosynthetic process"/>
    <property type="evidence" value="ECO:0007669"/>
    <property type="project" value="InterPro"/>
</dbReference>
<comment type="caution">
    <text evidence="13">The sequence shown here is derived from an EMBL/GenBank/DDBJ whole genome shotgun (WGS) entry which is preliminary data.</text>
</comment>
<dbReference type="FunFam" id="3.30.870.10:FF:000036">
    <property type="entry name" value="Phospholipase"/>
    <property type="match status" value="1"/>
</dbReference>
<evidence type="ECO:0000259" key="11">
    <source>
        <dbReference type="PROSITE" id="PS50035"/>
    </source>
</evidence>
<evidence type="ECO:0000256" key="10">
    <source>
        <dbReference type="SAM" id="MobiDB-lite"/>
    </source>
</evidence>
<dbReference type="SUPFAM" id="SSF50729">
    <property type="entry name" value="PH domain-like"/>
    <property type="match status" value="1"/>
</dbReference>
<comment type="catalytic activity">
    <reaction evidence="1 9">
        <text>a 1,2-diacyl-sn-glycero-3-phosphocholine + H2O = a 1,2-diacyl-sn-glycero-3-phosphate + choline + H(+)</text>
        <dbReference type="Rhea" id="RHEA:14445"/>
        <dbReference type="ChEBI" id="CHEBI:15354"/>
        <dbReference type="ChEBI" id="CHEBI:15377"/>
        <dbReference type="ChEBI" id="CHEBI:15378"/>
        <dbReference type="ChEBI" id="CHEBI:57643"/>
        <dbReference type="ChEBI" id="CHEBI:58608"/>
        <dbReference type="EC" id="3.1.4.4"/>
    </reaction>
</comment>
<dbReference type="CDD" id="cd09141">
    <property type="entry name" value="PLDc_vPLD1_2_yPLD_like_2"/>
    <property type="match status" value="1"/>
</dbReference>
<dbReference type="GO" id="GO:0060627">
    <property type="term" value="P:regulation of vesicle-mediated transport"/>
    <property type="evidence" value="ECO:0007669"/>
    <property type="project" value="TreeGrafter"/>
</dbReference>
<accession>A0A8J6LF03</accession>
<dbReference type="PANTHER" id="PTHR18896">
    <property type="entry name" value="PHOSPHOLIPASE D"/>
    <property type="match status" value="1"/>
</dbReference>
<dbReference type="SMART" id="SM00312">
    <property type="entry name" value="PX"/>
    <property type="match status" value="1"/>
</dbReference>
<evidence type="ECO:0000256" key="6">
    <source>
        <dbReference type="ARBA" id="ARBA00023098"/>
    </source>
</evidence>
<comment type="subcellular location">
    <subcellularLocation>
        <location evidence="8">Endomembrane system</location>
        <topology evidence="8">Lipid-anchor</topology>
    </subcellularLocation>
</comment>
<dbReference type="SUPFAM" id="SSF64268">
    <property type="entry name" value="PX domain"/>
    <property type="match status" value="1"/>
</dbReference>
<name>A0A8J6LF03_TENMO</name>
<dbReference type="GO" id="GO:0035091">
    <property type="term" value="F:phosphatidylinositol binding"/>
    <property type="evidence" value="ECO:0007669"/>
    <property type="project" value="InterPro"/>
</dbReference>
<reference evidence="13" key="2">
    <citation type="submission" date="2021-08" db="EMBL/GenBank/DDBJ databases">
        <authorList>
            <person name="Eriksson T."/>
        </authorList>
    </citation>
    <scope>NUCLEOTIDE SEQUENCE</scope>
    <source>
        <strain evidence="13">Stoneville</strain>
        <tissue evidence="13">Whole head</tissue>
    </source>
</reference>
<dbReference type="Pfam" id="PF00787">
    <property type="entry name" value="PX"/>
    <property type="match status" value="1"/>
</dbReference>
<dbReference type="InterPro" id="IPR011993">
    <property type="entry name" value="PH-like_dom_sf"/>
</dbReference>
<dbReference type="PIRSF" id="PIRSF009376">
    <property type="entry name" value="Phospholipase_D_euk"/>
    <property type="match status" value="1"/>
</dbReference>
<dbReference type="CDD" id="cd09138">
    <property type="entry name" value="PLDc_vPLD1_2_yPLD_like_1"/>
    <property type="match status" value="1"/>
</dbReference>
<reference evidence="13" key="1">
    <citation type="journal article" date="2020" name="J Insects Food Feed">
        <title>The yellow mealworm (Tenebrio molitor) genome: a resource for the emerging insects as food and feed industry.</title>
        <authorList>
            <person name="Eriksson T."/>
            <person name="Andere A."/>
            <person name="Kelstrup H."/>
            <person name="Emery V."/>
            <person name="Picard C."/>
        </authorList>
    </citation>
    <scope>NUCLEOTIDE SEQUENCE</scope>
    <source>
        <strain evidence="13">Stoneville</strain>
        <tissue evidence="13">Whole head</tissue>
    </source>
</reference>
<evidence type="ECO:0000256" key="5">
    <source>
        <dbReference type="ARBA" id="ARBA00022963"/>
    </source>
</evidence>
<organism evidence="13 14">
    <name type="scientific">Tenebrio molitor</name>
    <name type="common">Yellow mealworm beetle</name>
    <dbReference type="NCBI Taxonomy" id="7067"/>
    <lineage>
        <taxon>Eukaryota</taxon>
        <taxon>Metazoa</taxon>
        <taxon>Ecdysozoa</taxon>
        <taxon>Arthropoda</taxon>
        <taxon>Hexapoda</taxon>
        <taxon>Insecta</taxon>
        <taxon>Pterygota</taxon>
        <taxon>Neoptera</taxon>
        <taxon>Endopterygota</taxon>
        <taxon>Coleoptera</taxon>
        <taxon>Polyphaga</taxon>
        <taxon>Cucujiformia</taxon>
        <taxon>Tenebrionidae</taxon>
        <taxon>Tenebrio</taxon>
    </lineage>
</organism>
<evidence type="ECO:0000313" key="13">
    <source>
        <dbReference type="EMBL" id="KAH0817507.1"/>
    </source>
</evidence>
<evidence type="ECO:0000313" key="14">
    <source>
        <dbReference type="Proteomes" id="UP000719412"/>
    </source>
</evidence>
<dbReference type="InterPro" id="IPR001736">
    <property type="entry name" value="PLipase_D/transphosphatidylase"/>
</dbReference>
<keyword evidence="4 9" id="KW-0378">Hydrolase</keyword>
<feature type="domain" description="PX" evidence="12">
    <location>
        <begin position="93"/>
        <end position="233"/>
    </location>
</feature>